<comment type="similarity">
    <text evidence="1">Belongs to the DNA2/NAM7 helicase family.</text>
</comment>
<dbReference type="PANTHER" id="PTHR43788">
    <property type="entry name" value="DNA2/NAM7 HELICASE FAMILY MEMBER"/>
    <property type="match status" value="1"/>
</dbReference>
<keyword evidence="6" id="KW-0175">Coiled coil</keyword>
<keyword evidence="4" id="KW-0347">Helicase</keyword>
<dbReference type="EMBL" id="DSOL01000187">
    <property type="protein sequence ID" value="HEN28287.1"/>
    <property type="molecule type" value="Genomic_DNA"/>
</dbReference>
<dbReference type="SUPFAM" id="SSF52540">
    <property type="entry name" value="P-loop containing nucleoside triphosphate hydrolases"/>
    <property type="match status" value="1"/>
</dbReference>
<reference evidence="8" key="1">
    <citation type="journal article" date="2020" name="mSystems">
        <title>Genome- and Community-Level Interaction Insights into Carbon Utilization and Element Cycling Functions of Hydrothermarchaeota in Hydrothermal Sediment.</title>
        <authorList>
            <person name="Zhou Z."/>
            <person name="Liu Y."/>
            <person name="Xu W."/>
            <person name="Pan J."/>
            <person name="Luo Z.H."/>
            <person name="Li M."/>
        </authorList>
    </citation>
    <scope>NUCLEOTIDE SEQUENCE [LARGE SCALE GENOMIC DNA]</scope>
    <source>
        <strain evidence="8">SpSt-34</strain>
    </source>
</reference>
<evidence type="ECO:0000256" key="1">
    <source>
        <dbReference type="ARBA" id="ARBA00007913"/>
    </source>
</evidence>
<gene>
    <name evidence="8" type="ORF">ENQ77_06530</name>
</gene>
<proteinExistence type="inferred from homology"/>
<dbReference type="GO" id="GO:0043139">
    <property type="term" value="F:5'-3' DNA helicase activity"/>
    <property type="evidence" value="ECO:0007669"/>
    <property type="project" value="TreeGrafter"/>
</dbReference>
<evidence type="ECO:0000256" key="2">
    <source>
        <dbReference type="ARBA" id="ARBA00022741"/>
    </source>
</evidence>
<dbReference type="GO" id="GO:0016787">
    <property type="term" value="F:hydrolase activity"/>
    <property type="evidence" value="ECO:0007669"/>
    <property type="project" value="UniProtKB-KW"/>
</dbReference>
<dbReference type="InterPro" id="IPR003593">
    <property type="entry name" value="AAA+_ATPase"/>
</dbReference>
<dbReference type="InterPro" id="IPR027417">
    <property type="entry name" value="P-loop_NTPase"/>
</dbReference>
<dbReference type="InterPro" id="IPR041679">
    <property type="entry name" value="DNA2/NAM7-like_C"/>
</dbReference>
<protein>
    <recommendedName>
        <fullName evidence="7">AAA+ ATPase domain-containing protein</fullName>
    </recommendedName>
</protein>
<organism evidence="8">
    <name type="scientific">candidate division WOR-3 bacterium</name>
    <dbReference type="NCBI Taxonomy" id="2052148"/>
    <lineage>
        <taxon>Bacteria</taxon>
        <taxon>Bacteria division WOR-3</taxon>
    </lineage>
</organism>
<feature type="coiled-coil region" evidence="6">
    <location>
        <begin position="267"/>
        <end position="324"/>
    </location>
</feature>
<dbReference type="Pfam" id="PF13086">
    <property type="entry name" value="AAA_11"/>
    <property type="match status" value="1"/>
</dbReference>
<dbReference type="InterPro" id="IPR041677">
    <property type="entry name" value="DNA2/NAM7_AAA_11"/>
</dbReference>
<evidence type="ECO:0000259" key="7">
    <source>
        <dbReference type="SMART" id="SM00382"/>
    </source>
</evidence>
<sequence length="498" mass="56561">MMGCYTLSAVVKALREFVTREKSYALQEMIKESKIFNAKILGFSGNVLDLYCSEGWNFEVGDVIGFVEDGDINVFGTVIDANLGIVSVYLNLPKESDGKYFSEERNVRIFEAEPLVSYDLQLNLIERIESGWTNEAVELFFGNPNAKPVNKTYRLTDIKCLGNERRLDESQVEAVENILSLNSGDFLLIIGPPGCGKTTVIKKAAYHLVRDKGEKVLVTSNANRAVDNAIEGLDNHLQEIGCSCVRVGRPEKVDPKLYECMPGSKFDKTLRTKMENLEREIEEAKKERAEILKRSKVSGDSEELRKNSEKLASLYAERNELLKKGVERVVAEASVVGSTIVKSQLYPLAKINFDTCIIDESSQVPITMALLAMIKAKKWVLIGDHKQLLPIFRTVKRQDLQELLSAFVYLLKRYENHSLWLKWHYRSNTQIIEFPSRFIYNEMIEPSPECSKVKLQLRACKLEVLDPEKPIVFIHTRGKAERKGVHSAINVRLKYAPR</sequence>
<dbReference type="GO" id="GO:0005524">
    <property type="term" value="F:ATP binding"/>
    <property type="evidence" value="ECO:0007669"/>
    <property type="project" value="UniProtKB-KW"/>
</dbReference>
<evidence type="ECO:0000256" key="5">
    <source>
        <dbReference type="ARBA" id="ARBA00022840"/>
    </source>
</evidence>
<dbReference type="AlphaFoldDB" id="A0A7C2K2S3"/>
<accession>A0A7C2K2S3</accession>
<feature type="domain" description="AAA+ ATPase" evidence="7">
    <location>
        <begin position="183"/>
        <end position="402"/>
    </location>
</feature>
<evidence type="ECO:0000256" key="3">
    <source>
        <dbReference type="ARBA" id="ARBA00022801"/>
    </source>
</evidence>
<keyword evidence="3" id="KW-0378">Hydrolase</keyword>
<dbReference type="InterPro" id="IPR050534">
    <property type="entry name" value="Coronavir_polyprotein_1ab"/>
</dbReference>
<keyword evidence="5" id="KW-0067">ATP-binding</keyword>
<dbReference type="Gene3D" id="3.40.50.300">
    <property type="entry name" value="P-loop containing nucleotide triphosphate hydrolases"/>
    <property type="match status" value="2"/>
</dbReference>
<evidence type="ECO:0000256" key="6">
    <source>
        <dbReference type="SAM" id="Coils"/>
    </source>
</evidence>
<keyword evidence="2" id="KW-0547">Nucleotide-binding</keyword>
<dbReference type="PANTHER" id="PTHR43788:SF8">
    <property type="entry name" value="DNA-BINDING PROTEIN SMUBP-2"/>
    <property type="match status" value="1"/>
</dbReference>
<comment type="caution">
    <text evidence="8">The sequence shown here is derived from an EMBL/GenBank/DDBJ whole genome shotgun (WGS) entry which is preliminary data.</text>
</comment>
<evidence type="ECO:0000313" key="8">
    <source>
        <dbReference type="EMBL" id="HEN28287.1"/>
    </source>
</evidence>
<dbReference type="SMART" id="SM00382">
    <property type="entry name" value="AAA"/>
    <property type="match status" value="1"/>
</dbReference>
<dbReference type="Pfam" id="PF13087">
    <property type="entry name" value="AAA_12"/>
    <property type="match status" value="1"/>
</dbReference>
<evidence type="ECO:0000256" key="4">
    <source>
        <dbReference type="ARBA" id="ARBA00022806"/>
    </source>
</evidence>
<name>A0A7C2K2S3_UNCW3</name>